<feature type="signal peptide" evidence="2">
    <location>
        <begin position="1"/>
        <end position="28"/>
    </location>
</feature>
<evidence type="ECO:0000256" key="1">
    <source>
        <dbReference type="ARBA" id="ARBA00022801"/>
    </source>
</evidence>
<evidence type="ECO:0000313" key="6">
    <source>
        <dbReference type="Proteomes" id="UP001501353"/>
    </source>
</evidence>
<accession>A0ABP7TQE8</accession>
<dbReference type="SUPFAM" id="SSF53474">
    <property type="entry name" value="alpha/beta-Hydrolases"/>
    <property type="match status" value="1"/>
</dbReference>
<name>A0ABP7TQE8_9BURK</name>
<reference evidence="6" key="1">
    <citation type="journal article" date="2019" name="Int. J. Syst. Evol. Microbiol.">
        <title>The Global Catalogue of Microorganisms (GCM) 10K type strain sequencing project: providing services to taxonomists for standard genome sequencing and annotation.</title>
        <authorList>
            <consortium name="The Broad Institute Genomics Platform"/>
            <consortium name="The Broad Institute Genome Sequencing Center for Infectious Disease"/>
            <person name="Wu L."/>
            <person name="Ma J."/>
        </authorList>
    </citation>
    <scope>NUCLEOTIDE SEQUENCE [LARGE SCALE GENOMIC DNA]</scope>
    <source>
        <strain evidence="6">JCM 16673</strain>
    </source>
</reference>
<dbReference type="PANTHER" id="PTHR42776:SF27">
    <property type="entry name" value="DIPEPTIDYL PEPTIDASE FAMILY MEMBER 6"/>
    <property type="match status" value="1"/>
</dbReference>
<feature type="domain" description="Peptidase S9A N-terminal" evidence="4">
    <location>
        <begin position="119"/>
        <end position="399"/>
    </location>
</feature>
<dbReference type="Gene3D" id="3.40.50.1820">
    <property type="entry name" value="alpha/beta hydrolase"/>
    <property type="match status" value="1"/>
</dbReference>
<evidence type="ECO:0000259" key="3">
    <source>
        <dbReference type="Pfam" id="PF00326"/>
    </source>
</evidence>
<keyword evidence="2" id="KW-0732">Signal</keyword>
<dbReference type="Gene3D" id="2.120.10.30">
    <property type="entry name" value="TolB, C-terminal domain"/>
    <property type="match status" value="2"/>
</dbReference>
<dbReference type="PANTHER" id="PTHR42776">
    <property type="entry name" value="SERINE PEPTIDASE S9 FAMILY MEMBER"/>
    <property type="match status" value="1"/>
</dbReference>
<evidence type="ECO:0000259" key="4">
    <source>
        <dbReference type="Pfam" id="PF02897"/>
    </source>
</evidence>
<gene>
    <name evidence="5" type="ORF">GCM10022212_29930</name>
</gene>
<dbReference type="InterPro" id="IPR011042">
    <property type="entry name" value="6-blade_b-propeller_TolB-like"/>
</dbReference>
<protein>
    <submittedName>
        <fullName evidence="5">S9 family peptidase</fullName>
    </submittedName>
</protein>
<feature type="chain" id="PRO_5047398027" evidence="2">
    <location>
        <begin position="29"/>
        <end position="673"/>
    </location>
</feature>
<dbReference type="InterPro" id="IPR001375">
    <property type="entry name" value="Peptidase_S9_cat"/>
</dbReference>
<dbReference type="Pfam" id="PF00326">
    <property type="entry name" value="Peptidase_S9"/>
    <property type="match status" value="1"/>
</dbReference>
<feature type="domain" description="Peptidase S9 prolyl oligopeptidase catalytic" evidence="3">
    <location>
        <begin position="468"/>
        <end position="671"/>
    </location>
</feature>
<organism evidence="5 6">
    <name type="scientific">Actimicrobium antarcticum</name>
    <dbReference type="NCBI Taxonomy" id="1051899"/>
    <lineage>
        <taxon>Bacteria</taxon>
        <taxon>Pseudomonadati</taxon>
        <taxon>Pseudomonadota</taxon>
        <taxon>Betaproteobacteria</taxon>
        <taxon>Burkholderiales</taxon>
        <taxon>Oxalobacteraceae</taxon>
        <taxon>Actimicrobium</taxon>
    </lineage>
</organism>
<dbReference type="InterPro" id="IPR029058">
    <property type="entry name" value="AB_hydrolase_fold"/>
</dbReference>
<comment type="caution">
    <text evidence="5">The sequence shown here is derived from an EMBL/GenBank/DDBJ whole genome shotgun (WGS) entry which is preliminary data.</text>
</comment>
<dbReference type="Pfam" id="PF02897">
    <property type="entry name" value="Peptidase_S9_N"/>
    <property type="match status" value="1"/>
</dbReference>
<keyword evidence="1" id="KW-0378">Hydrolase</keyword>
<dbReference type="EMBL" id="BAAAZE010000012">
    <property type="protein sequence ID" value="GAA4029731.1"/>
    <property type="molecule type" value="Genomic_DNA"/>
</dbReference>
<proteinExistence type="predicted"/>
<evidence type="ECO:0000256" key="2">
    <source>
        <dbReference type="SAM" id="SignalP"/>
    </source>
</evidence>
<evidence type="ECO:0000313" key="5">
    <source>
        <dbReference type="EMBL" id="GAA4029731.1"/>
    </source>
</evidence>
<dbReference type="Proteomes" id="UP001501353">
    <property type="component" value="Unassembled WGS sequence"/>
</dbReference>
<dbReference type="SUPFAM" id="SSF82171">
    <property type="entry name" value="DPP6 N-terminal domain-like"/>
    <property type="match status" value="1"/>
</dbReference>
<dbReference type="InterPro" id="IPR023302">
    <property type="entry name" value="Pept_S9A_N"/>
</dbReference>
<sequence>MLNHLLPQPLRTVTLAATLLMACLSASAHTGPEDVIAPNPHLTAEGIPPIPAAMAQLAGRYNDFRSRVLLDWHPTRREMLVATRTSGVGVQVHLLRKPMGELEQLTDYPDPVRAAWFEPKNGSYILFEKDEGGSEASQLFRMDLATRKVTLLTDPNEKHGAGEWNHAKDRVLVYSTQLDKTAGAARRADVTTELWLLDPLQPGAKRKIASLPGGGWSEVPAQWSRDDRQLVATNFVSANESTVWLIDVASGARRQILPAPGAVSVPVFYGEVHFSRDDKSLLATSDAAGEFQQLVRIDLATRKQTILSKKIAWDVTHVEPASLNDRVATVVNNDGMSELHLFDAAHGRELPHPALPSGAVSRIKWRTADELGLSLNSARSPGEVMTLNLRTGATEQWTAPTAGIDTGSFRDAAIVRWKSFDNRMISGIMSRPEARADGKFKGPRPVVIQIHGGPESQARLGFLGRINYLVNELGIAVIQPNVRGSTGYGKSFLKLDNGMLREDSVKDIGALLDWIATQPDLDPTRVVVMGGSYGGYMSLAVSTNYADRITGSVDVVGISSFVSFLERTESYRRDLRRVEYGDERDPAMRAFMERIAPLNNAQKITKPLFVVQGKNDPRVPLNEAEQIVERVRKNGVPVWYLMADNEGHGFARKPNADFYFFSLVRFLEEYLLR</sequence>
<keyword evidence="6" id="KW-1185">Reference proteome</keyword>